<dbReference type="Proteomes" id="UP000051952">
    <property type="component" value="Unassembled WGS sequence"/>
</dbReference>
<accession>A0A0S4JQI8</accession>
<keyword evidence="2" id="KW-1185">Reference proteome</keyword>
<gene>
    <name evidence="1" type="ORF">BSAL_40275</name>
</gene>
<organism evidence="1 2">
    <name type="scientific">Bodo saltans</name>
    <name type="common">Flagellated protozoan</name>
    <dbReference type="NCBI Taxonomy" id="75058"/>
    <lineage>
        <taxon>Eukaryota</taxon>
        <taxon>Discoba</taxon>
        <taxon>Euglenozoa</taxon>
        <taxon>Kinetoplastea</taxon>
        <taxon>Metakinetoplastina</taxon>
        <taxon>Eubodonida</taxon>
        <taxon>Bodonidae</taxon>
        <taxon>Bodo</taxon>
    </lineage>
</organism>
<dbReference type="EMBL" id="CYKH01002107">
    <property type="protein sequence ID" value="CUG93015.1"/>
    <property type="molecule type" value="Genomic_DNA"/>
</dbReference>
<feature type="non-terminal residue" evidence="1">
    <location>
        <position position="1"/>
    </location>
</feature>
<reference evidence="2" key="1">
    <citation type="submission" date="2015-09" db="EMBL/GenBank/DDBJ databases">
        <authorList>
            <consortium name="Pathogen Informatics"/>
        </authorList>
    </citation>
    <scope>NUCLEOTIDE SEQUENCE [LARGE SCALE GENOMIC DNA]</scope>
    <source>
        <strain evidence="2">Lake Konstanz</strain>
    </source>
</reference>
<dbReference type="VEuPathDB" id="TriTrypDB:BSAL_40275"/>
<dbReference type="AlphaFoldDB" id="A0A0S4JQI8"/>
<proteinExistence type="predicted"/>
<sequence length="153" mass="17298">STITGHRATNVPVVRQVASASSTKLWTVSSDGLVRVWYNDTEPGAQNTEFTAIAEMEQQLQVHVDACRKRIVHNYHQLERCKEDLLELERRDLTKKSKMGVVFANMVNRSKLLRSVHAVGLAGQQTRRRDLAVLAATEQHRHLCLEKEAGKIN</sequence>
<name>A0A0S4JQI8_BODSA</name>
<evidence type="ECO:0000313" key="2">
    <source>
        <dbReference type="Proteomes" id="UP000051952"/>
    </source>
</evidence>
<evidence type="ECO:0000313" key="1">
    <source>
        <dbReference type="EMBL" id="CUG93015.1"/>
    </source>
</evidence>
<protein>
    <submittedName>
        <fullName evidence="1">Uncharacterized protein</fullName>
    </submittedName>
</protein>